<evidence type="ECO:0000256" key="3">
    <source>
        <dbReference type="PIRSR" id="PIRSR000097-2"/>
    </source>
</evidence>
<keyword evidence="1" id="KW-0560">Oxidoreductase</keyword>
<sequence>MVQPSFTLNTGASIPAIALGTWGGMSAEERKVEVVAPWILSALKAGYRHLDTAYSYGTETGVGEAIRQSGIPRKDLFVTTKLSWHHAHKVAESIDQSLQNLGTDYVDLYLLHWPQVAKDGSDEEWYPKDPQGDLEVVDTPTFNEVWAELEKVLASGKAKAIGVSNFSIKNLEKLLTTAKIVPAVNQVELHPALAQTELLEYCKAKGILLAAYTPSGYANIRNHPLIAALAQKYHSTPNQITLGWHLARGNVVIPGSKNAERQKENLAPVVGLEAEDVAKITALDSGTRYCNKPNESGKVFGWTLEQLGW</sequence>
<comment type="caution">
    <text evidence="6">The sequence shown here is derived from an EMBL/GenBank/DDBJ whole genome shotgun (WGS) entry which is preliminary data.</text>
</comment>
<dbReference type="InterPro" id="IPR023210">
    <property type="entry name" value="NADP_OxRdtase_dom"/>
</dbReference>
<dbReference type="InterPro" id="IPR020471">
    <property type="entry name" value="AKR"/>
</dbReference>
<dbReference type="PROSITE" id="PS00062">
    <property type="entry name" value="ALDOKETO_REDUCTASE_2"/>
    <property type="match status" value="1"/>
</dbReference>
<dbReference type="STRING" id="135208.A0A4Y9ZK44"/>
<dbReference type="FunFam" id="3.20.20.100:FF:000002">
    <property type="entry name" value="2,5-diketo-D-gluconic acid reductase A"/>
    <property type="match status" value="1"/>
</dbReference>
<name>A0A4Y9ZK44_9AGAM</name>
<feature type="binding site" evidence="3">
    <location>
        <position position="112"/>
    </location>
    <ligand>
        <name>substrate</name>
    </ligand>
</feature>
<dbReference type="PANTHER" id="PTHR11732">
    <property type="entry name" value="ALDO/KETO REDUCTASE"/>
    <property type="match status" value="1"/>
</dbReference>
<dbReference type="OrthoDB" id="416253at2759"/>
<organism evidence="6 7">
    <name type="scientific">Hericium alpestre</name>
    <dbReference type="NCBI Taxonomy" id="135208"/>
    <lineage>
        <taxon>Eukaryota</taxon>
        <taxon>Fungi</taxon>
        <taxon>Dikarya</taxon>
        <taxon>Basidiomycota</taxon>
        <taxon>Agaricomycotina</taxon>
        <taxon>Agaricomycetes</taxon>
        <taxon>Russulales</taxon>
        <taxon>Hericiaceae</taxon>
        <taxon>Hericium</taxon>
    </lineage>
</organism>
<evidence type="ECO:0000256" key="1">
    <source>
        <dbReference type="ARBA" id="ARBA00023002"/>
    </source>
</evidence>
<proteinExistence type="predicted"/>
<dbReference type="AlphaFoldDB" id="A0A4Y9ZK44"/>
<dbReference type="InterPro" id="IPR018170">
    <property type="entry name" value="Aldo/ket_reductase_CS"/>
</dbReference>
<protein>
    <recommendedName>
        <fullName evidence="5">NADP-dependent oxidoreductase domain-containing protein</fullName>
    </recommendedName>
</protein>
<dbReference type="Gene3D" id="3.20.20.100">
    <property type="entry name" value="NADP-dependent oxidoreductase domain"/>
    <property type="match status" value="1"/>
</dbReference>
<dbReference type="InterPro" id="IPR036812">
    <property type="entry name" value="NAD(P)_OxRdtase_dom_sf"/>
</dbReference>
<evidence type="ECO:0000256" key="4">
    <source>
        <dbReference type="PIRSR" id="PIRSR000097-3"/>
    </source>
</evidence>
<accession>A0A4Y9ZK44</accession>
<dbReference type="PIRSF" id="PIRSF000097">
    <property type="entry name" value="AKR"/>
    <property type="match status" value="1"/>
</dbReference>
<dbReference type="GO" id="GO:0016616">
    <property type="term" value="F:oxidoreductase activity, acting on the CH-OH group of donors, NAD or NADP as acceptor"/>
    <property type="evidence" value="ECO:0007669"/>
    <property type="project" value="UniProtKB-ARBA"/>
</dbReference>
<dbReference type="Proteomes" id="UP000298061">
    <property type="component" value="Unassembled WGS sequence"/>
</dbReference>
<reference evidence="6 7" key="1">
    <citation type="submission" date="2019-02" db="EMBL/GenBank/DDBJ databases">
        <title>Genome sequencing of the rare red list fungi Hericium alpestre (H. flagellum).</title>
        <authorList>
            <person name="Buettner E."/>
            <person name="Kellner H."/>
        </authorList>
    </citation>
    <scope>NUCLEOTIDE SEQUENCE [LARGE SCALE GENOMIC DNA]</scope>
    <source>
        <strain evidence="6 7">DSM 108284</strain>
    </source>
</reference>
<feature type="domain" description="NADP-dependent oxidoreductase" evidence="5">
    <location>
        <begin position="17"/>
        <end position="284"/>
    </location>
</feature>
<dbReference type="PROSITE" id="PS00798">
    <property type="entry name" value="ALDOKETO_REDUCTASE_1"/>
    <property type="match status" value="1"/>
</dbReference>
<evidence type="ECO:0000259" key="5">
    <source>
        <dbReference type="Pfam" id="PF00248"/>
    </source>
</evidence>
<gene>
    <name evidence="6" type="ORF">EWM64_g9188</name>
</gene>
<evidence type="ECO:0000313" key="6">
    <source>
        <dbReference type="EMBL" id="TFY74824.1"/>
    </source>
</evidence>
<dbReference type="CDD" id="cd19071">
    <property type="entry name" value="AKR_AKR1-5-like"/>
    <property type="match status" value="1"/>
</dbReference>
<feature type="site" description="Lowers pKa of active site Tyr" evidence="4">
    <location>
        <position position="81"/>
    </location>
</feature>
<dbReference type="PRINTS" id="PR00069">
    <property type="entry name" value="ALDKETRDTASE"/>
</dbReference>
<dbReference type="EMBL" id="SFCI01001854">
    <property type="protein sequence ID" value="TFY74824.1"/>
    <property type="molecule type" value="Genomic_DNA"/>
</dbReference>
<keyword evidence="7" id="KW-1185">Reference proteome</keyword>
<dbReference type="SUPFAM" id="SSF51430">
    <property type="entry name" value="NAD(P)-linked oxidoreductase"/>
    <property type="match status" value="1"/>
</dbReference>
<evidence type="ECO:0000313" key="7">
    <source>
        <dbReference type="Proteomes" id="UP000298061"/>
    </source>
</evidence>
<dbReference type="Pfam" id="PF00248">
    <property type="entry name" value="Aldo_ket_red"/>
    <property type="match status" value="1"/>
</dbReference>
<feature type="active site" description="Proton donor" evidence="2">
    <location>
        <position position="56"/>
    </location>
</feature>
<evidence type="ECO:0000256" key="2">
    <source>
        <dbReference type="PIRSR" id="PIRSR000097-1"/>
    </source>
</evidence>